<evidence type="ECO:0000313" key="2">
    <source>
        <dbReference type="Proteomes" id="UP000245667"/>
    </source>
</evidence>
<name>A0A316DVR6_9FLAO</name>
<protein>
    <submittedName>
        <fullName evidence="1">Uncharacterized protein</fullName>
    </submittedName>
</protein>
<sequence>MGEERLLINSIVLMWLPVTVGGLVERMCLWEDALKLPLRFWVYRDWFGFGDIGFLYVWQVKVGRWG</sequence>
<dbReference type="Proteomes" id="UP000245667">
    <property type="component" value="Unassembled WGS sequence"/>
</dbReference>
<proteinExistence type="predicted"/>
<comment type="caution">
    <text evidence="1">The sequence shown here is derived from an EMBL/GenBank/DDBJ whole genome shotgun (WGS) entry which is preliminary data.</text>
</comment>
<evidence type="ECO:0000313" key="1">
    <source>
        <dbReference type="EMBL" id="PWK22005.1"/>
    </source>
</evidence>
<dbReference type="EMBL" id="QGGQ01000009">
    <property type="protein sequence ID" value="PWK22005.1"/>
    <property type="molecule type" value="Genomic_DNA"/>
</dbReference>
<reference evidence="1 2" key="1">
    <citation type="submission" date="2018-05" db="EMBL/GenBank/DDBJ databases">
        <title>Genomic Encyclopedia of Archaeal and Bacterial Type Strains, Phase II (KMG-II): from individual species to whole genera.</title>
        <authorList>
            <person name="Goeker M."/>
        </authorList>
    </citation>
    <scope>NUCLEOTIDE SEQUENCE [LARGE SCALE GENOMIC DNA]</scope>
    <source>
        <strain evidence="1 2">DSM 23514</strain>
    </source>
</reference>
<accession>A0A316DVR6</accession>
<dbReference type="AlphaFoldDB" id="A0A316DVR6"/>
<organism evidence="1 2">
    <name type="scientific">Maribacter polysiphoniae</name>
    <dbReference type="NCBI Taxonomy" id="429344"/>
    <lineage>
        <taxon>Bacteria</taxon>
        <taxon>Pseudomonadati</taxon>
        <taxon>Bacteroidota</taxon>
        <taxon>Flavobacteriia</taxon>
        <taxon>Flavobacteriales</taxon>
        <taxon>Flavobacteriaceae</taxon>
        <taxon>Maribacter</taxon>
    </lineage>
</organism>
<gene>
    <name evidence="1" type="ORF">LX92_03357</name>
</gene>